<sequence>FPYSSVDITLAFKLNFQLNIVKRIKRNRPKLYHKIKNITIYLVPKSSKQSLYDKEYEFRYSFSKLESELADALTRNEKLLNAVVRKIFYTYLHEKISVNLDDCITKLILFKPLYFGYVKQVMKF</sequence>
<dbReference type="AlphaFoldDB" id="A0A8S2U475"/>
<proteinExistence type="predicted"/>
<accession>A0A8S2U475</accession>
<evidence type="ECO:0000313" key="4">
    <source>
        <dbReference type="Proteomes" id="UP000682733"/>
    </source>
</evidence>
<gene>
    <name evidence="2" type="ORF">OVA965_LOCUS38560</name>
    <name evidence="3" type="ORF">TMI583_LOCUS39757</name>
</gene>
<feature type="non-terminal residue" evidence="3">
    <location>
        <position position="1"/>
    </location>
</feature>
<feature type="domain" description="Mab-21-like nucleotidyltransferase" evidence="1">
    <location>
        <begin position="5"/>
        <end position="69"/>
    </location>
</feature>
<protein>
    <recommendedName>
        <fullName evidence="1">Mab-21-like nucleotidyltransferase domain-containing protein</fullName>
    </recommendedName>
</protein>
<dbReference type="InterPro" id="IPR046903">
    <property type="entry name" value="Mab-21-like_nuc_Trfase"/>
</dbReference>
<evidence type="ECO:0000259" key="1">
    <source>
        <dbReference type="Pfam" id="PF03281"/>
    </source>
</evidence>
<evidence type="ECO:0000313" key="3">
    <source>
        <dbReference type="EMBL" id="CAF4324671.1"/>
    </source>
</evidence>
<dbReference type="Proteomes" id="UP000677228">
    <property type="component" value="Unassembled WGS sequence"/>
</dbReference>
<reference evidence="3" key="1">
    <citation type="submission" date="2021-02" db="EMBL/GenBank/DDBJ databases">
        <authorList>
            <person name="Nowell W R."/>
        </authorList>
    </citation>
    <scope>NUCLEOTIDE SEQUENCE</scope>
</reference>
<evidence type="ECO:0000313" key="2">
    <source>
        <dbReference type="EMBL" id="CAF1536926.1"/>
    </source>
</evidence>
<dbReference type="EMBL" id="CAJOBA010060546">
    <property type="protein sequence ID" value="CAF4324671.1"/>
    <property type="molecule type" value="Genomic_DNA"/>
</dbReference>
<organism evidence="3 4">
    <name type="scientific">Didymodactylos carnosus</name>
    <dbReference type="NCBI Taxonomy" id="1234261"/>
    <lineage>
        <taxon>Eukaryota</taxon>
        <taxon>Metazoa</taxon>
        <taxon>Spiralia</taxon>
        <taxon>Gnathifera</taxon>
        <taxon>Rotifera</taxon>
        <taxon>Eurotatoria</taxon>
        <taxon>Bdelloidea</taxon>
        <taxon>Philodinida</taxon>
        <taxon>Philodinidae</taxon>
        <taxon>Didymodactylos</taxon>
    </lineage>
</organism>
<dbReference type="EMBL" id="CAJNOK010038254">
    <property type="protein sequence ID" value="CAF1536926.1"/>
    <property type="molecule type" value="Genomic_DNA"/>
</dbReference>
<dbReference type="Pfam" id="PF03281">
    <property type="entry name" value="Mab-21"/>
    <property type="match status" value="1"/>
</dbReference>
<dbReference type="Proteomes" id="UP000682733">
    <property type="component" value="Unassembled WGS sequence"/>
</dbReference>
<name>A0A8S2U475_9BILA</name>
<comment type="caution">
    <text evidence="3">The sequence shown here is derived from an EMBL/GenBank/DDBJ whole genome shotgun (WGS) entry which is preliminary data.</text>
</comment>